<evidence type="ECO:0000313" key="1">
    <source>
        <dbReference type="EMBL" id="KGN47981.1"/>
    </source>
</evidence>
<organism evidence="1 2">
    <name type="scientific">Cucumis sativus</name>
    <name type="common">Cucumber</name>
    <dbReference type="NCBI Taxonomy" id="3659"/>
    <lineage>
        <taxon>Eukaryota</taxon>
        <taxon>Viridiplantae</taxon>
        <taxon>Streptophyta</taxon>
        <taxon>Embryophyta</taxon>
        <taxon>Tracheophyta</taxon>
        <taxon>Spermatophyta</taxon>
        <taxon>Magnoliopsida</taxon>
        <taxon>eudicotyledons</taxon>
        <taxon>Gunneridae</taxon>
        <taxon>Pentapetalae</taxon>
        <taxon>rosids</taxon>
        <taxon>fabids</taxon>
        <taxon>Cucurbitales</taxon>
        <taxon>Cucurbitaceae</taxon>
        <taxon>Benincaseae</taxon>
        <taxon>Cucumis</taxon>
    </lineage>
</organism>
<reference evidence="1 2" key="3">
    <citation type="journal article" date="2010" name="BMC Genomics">
        <title>Transcriptome sequencing and comparative analysis of cucumber flowers with different sex types.</title>
        <authorList>
            <person name="Guo S."/>
            <person name="Zheng Y."/>
            <person name="Joung J.G."/>
            <person name="Liu S."/>
            <person name="Zhang Z."/>
            <person name="Crasta O.R."/>
            <person name="Sobral B.W."/>
            <person name="Xu Y."/>
            <person name="Huang S."/>
            <person name="Fei Z."/>
        </authorList>
    </citation>
    <scope>NUCLEOTIDE SEQUENCE [LARGE SCALE GENOMIC DNA]</scope>
    <source>
        <strain evidence="2">cv. 9930</strain>
    </source>
</reference>
<accession>A0A0A0KJP7</accession>
<dbReference type="Gramene" id="KGN47981">
    <property type="protein sequence ID" value="KGN47981"/>
    <property type="gene ID" value="Csa_6G421750"/>
</dbReference>
<evidence type="ECO:0000313" key="2">
    <source>
        <dbReference type="Proteomes" id="UP000029981"/>
    </source>
</evidence>
<dbReference type="EMBL" id="CM002927">
    <property type="protein sequence ID" value="KGN47981.1"/>
    <property type="molecule type" value="Genomic_DNA"/>
</dbReference>
<reference evidence="1 2" key="2">
    <citation type="journal article" date="2009" name="PLoS ONE">
        <title>An integrated genetic and cytogenetic map of the cucumber genome.</title>
        <authorList>
            <person name="Ren Y."/>
            <person name="Zhang Z."/>
            <person name="Liu J."/>
            <person name="Staub J.E."/>
            <person name="Han Y."/>
            <person name="Cheng Z."/>
            <person name="Li X."/>
            <person name="Lu J."/>
            <person name="Miao H."/>
            <person name="Kang H."/>
            <person name="Xie B."/>
            <person name="Gu X."/>
            <person name="Wang X."/>
            <person name="Du Y."/>
            <person name="Jin W."/>
            <person name="Huang S."/>
        </authorList>
    </citation>
    <scope>NUCLEOTIDE SEQUENCE [LARGE SCALE GENOMIC DNA]</scope>
    <source>
        <strain evidence="2">cv. 9930</strain>
    </source>
</reference>
<protein>
    <submittedName>
        <fullName evidence="1">Uncharacterized protein</fullName>
    </submittedName>
</protein>
<reference evidence="1 2" key="4">
    <citation type="journal article" date="2011" name="BMC Genomics">
        <title>RNA-Seq improves annotation of protein-coding genes in the cucumber genome.</title>
        <authorList>
            <person name="Li Z."/>
            <person name="Zhang Z."/>
            <person name="Yan P."/>
            <person name="Huang S."/>
            <person name="Fei Z."/>
            <person name="Lin K."/>
        </authorList>
    </citation>
    <scope>NUCLEOTIDE SEQUENCE [LARGE SCALE GENOMIC DNA]</scope>
    <source>
        <strain evidence="2">cv. 9930</strain>
    </source>
</reference>
<name>A0A0A0KJP7_CUCSA</name>
<gene>
    <name evidence="1" type="ORF">Csa_6G421750</name>
</gene>
<dbReference type="Proteomes" id="UP000029981">
    <property type="component" value="Chromosome 6"/>
</dbReference>
<keyword evidence="2" id="KW-1185">Reference proteome</keyword>
<reference evidence="1 2" key="1">
    <citation type="journal article" date="2009" name="Nat. Genet.">
        <title>The genome of the cucumber, Cucumis sativus L.</title>
        <authorList>
            <person name="Huang S."/>
            <person name="Li R."/>
            <person name="Zhang Z."/>
            <person name="Li L."/>
            <person name="Gu X."/>
            <person name="Fan W."/>
            <person name="Lucas W.J."/>
            <person name="Wang X."/>
            <person name="Xie B."/>
            <person name="Ni P."/>
            <person name="Ren Y."/>
            <person name="Zhu H."/>
            <person name="Li J."/>
            <person name="Lin K."/>
            <person name="Jin W."/>
            <person name="Fei Z."/>
            <person name="Li G."/>
            <person name="Staub J."/>
            <person name="Kilian A."/>
            <person name="van der Vossen E.A."/>
            <person name="Wu Y."/>
            <person name="Guo J."/>
            <person name="He J."/>
            <person name="Jia Z."/>
            <person name="Ren Y."/>
            <person name="Tian G."/>
            <person name="Lu Y."/>
            <person name="Ruan J."/>
            <person name="Qian W."/>
            <person name="Wang M."/>
            <person name="Huang Q."/>
            <person name="Li B."/>
            <person name="Xuan Z."/>
            <person name="Cao J."/>
            <person name="Asan"/>
            <person name="Wu Z."/>
            <person name="Zhang J."/>
            <person name="Cai Q."/>
            <person name="Bai Y."/>
            <person name="Zhao B."/>
            <person name="Han Y."/>
            <person name="Li Y."/>
            <person name="Li X."/>
            <person name="Wang S."/>
            <person name="Shi Q."/>
            <person name="Liu S."/>
            <person name="Cho W.K."/>
            <person name="Kim J.Y."/>
            <person name="Xu Y."/>
            <person name="Heller-Uszynska K."/>
            <person name="Miao H."/>
            <person name="Cheng Z."/>
            <person name="Zhang S."/>
            <person name="Wu J."/>
            <person name="Yang Y."/>
            <person name="Kang H."/>
            <person name="Li M."/>
            <person name="Liang H."/>
            <person name="Ren X."/>
            <person name="Shi Z."/>
            <person name="Wen M."/>
            <person name="Jian M."/>
            <person name="Yang H."/>
            <person name="Zhang G."/>
            <person name="Yang Z."/>
            <person name="Chen R."/>
            <person name="Liu S."/>
            <person name="Li J."/>
            <person name="Ma L."/>
            <person name="Liu H."/>
            <person name="Zhou Y."/>
            <person name="Zhao J."/>
            <person name="Fang X."/>
            <person name="Li G."/>
            <person name="Fang L."/>
            <person name="Li Y."/>
            <person name="Liu D."/>
            <person name="Zheng H."/>
            <person name="Zhang Y."/>
            <person name="Qin N."/>
            <person name="Li Z."/>
            <person name="Yang G."/>
            <person name="Yang S."/>
            <person name="Bolund L."/>
            <person name="Kristiansen K."/>
            <person name="Zheng H."/>
            <person name="Li S."/>
            <person name="Zhang X."/>
            <person name="Yang H."/>
            <person name="Wang J."/>
            <person name="Sun R."/>
            <person name="Zhang B."/>
            <person name="Jiang S."/>
            <person name="Wang J."/>
            <person name="Du Y."/>
            <person name="Li S."/>
        </authorList>
    </citation>
    <scope>NUCLEOTIDE SEQUENCE [LARGE SCALE GENOMIC DNA]</scope>
    <source>
        <strain evidence="2">cv. 9930</strain>
    </source>
</reference>
<proteinExistence type="predicted"/>
<dbReference type="AlphaFoldDB" id="A0A0A0KJP7"/>
<sequence>MVSKAGPTRANPSWSGSWLCVPFAAGLRYRPPNHEPPSGPTQMAFDIVRHSPPTSNIENRRSDLRFQPLQSPFSRPLDLIHPHPPSFFFEFHLHILSHFLNYFLRFFFSGHLFRLTHYLSLVCAASLKNYWRRDGKNHKHARVDSIEPVSQEVSGFHRVPFFRRWCDIEVL</sequence>